<gene>
    <name evidence="1" type="ORF">CHARACLAT_019471</name>
</gene>
<name>A0ABU7EB96_9TELE</name>
<dbReference type="EMBL" id="JAHUTJ010050953">
    <property type="protein sequence ID" value="MED6284465.1"/>
    <property type="molecule type" value="Genomic_DNA"/>
</dbReference>
<evidence type="ECO:0000313" key="1">
    <source>
        <dbReference type="EMBL" id="MED6284465.1"/>
    </source>
</evidence>
<reference evidence="1 2" key="1">
    <citation type="submission" date="2021-06" db="EMBL/GenBank/DDBJ databases">
        <authorList>
            <person name="Palmer J.M."/>
        </authorList>
    </citation>
    <scope>NUCLEOTIDE SEQUENCE [LARGE SCALE GENOMIC DNA]</scope>
    <source>
        <strain evidence="1 2">CL_MEX2019</strain>
        <tissue evidence="1">Muscle</tissue>
    </source>
</reference>
<keyword evidence="2" id="KW-1185">Reference proteome</keyword>
<proteinExistence type="predicted"/>
<evidence type="ECO:0000313" key="2">
    <source>
        <dbReference type="Proteomes" id="UP001352852"/>
    </source>
</evidence>
<protein>
    <submittedName>
        <fullName evidence="1">Uncharacterized protein</fullName>
    </submittedName>
</protein>
<sequence>MYFRLNKGTTREVPFVSPDISVLMDSGMAQLDTSSFQSLPAFAHYRRNQKVQLNSKQEPAPQEKCSVLELLLTATALEK</sequence>
<comment type="caution">
    <text evidence="1">The sequence shown here is derived from an EMBL/GenBank/DDBJ whole genome shotgun (WGS) entry which is preliminary data.</text>
</comment>
<organism evidence="1 2">
    <name type="scientific">Characodon lateralis</name>
    <dbReference type="NCBI Taxonomy" id="208331"/>
    <lineage>
        <taxon>Eukaryota</taxon>
        <taxon>Metazoa</taxon>
        <taxon>Chordata</taxon>
        <taxon>Craniata</taxon>
        <taxon>Vertebrata</taxon>
        <taxon>Euteleostomi</taxon>
        <taxon>Actinopterygii</taxon>
        <taxon>Neopterygii</taxon>
        <taxon>Teleostei</taxon>
        <taxon>Neoteleostei</taxon>
        <taxon>Acanthomorphata</taxon>
        <taxon>Ovalentaria</taxon>
        <taxon>Atherinomorphae</taxon>
        <taxon>Cyprinodontiformes</taxon>
        <taxon>Goodeidae</taxon>
        <taxon>Characodon</taxon>
    </lineage>
</organism>
<accession>A0ABU7EB96</accession>
<dbReference type="Proteomes" id="UP001352852">
    <property type="component" value="Unassembled WGS sequence"/>
</dbReference>